<dbReference type="Gene3D" id="2.70.40.10">
    <property type="match status" value="1"/>
</dbReference>
<dbReference type="AlphaFoldDB" id="A0A6C0CTI4"/>
<accession>A0A6C0CTI4</accession>
<evidence type="ECO:0000313" key="2">
    <source>
        <dbReference type="EMBL" id="QHT07462.1"/>
    </source>
</evidence>
<feature type="domain" description="dUTPase-like" evidence="1">
    <location>
        <begin position="22"/>
        <end position="149"/>
    </location>
</feature>
<dbReference type="Pfam" id="PF00692">
    <property type="entry name" value="dUTPase"/>
    <property type="match status" value="1"/>
</dbReference>
<dbReference type="EMBL" id="MN739481">
    <property type="protein sequence ID" value="QHT07462.1"/>
    <property type="molecule type" value="Genomic_DNA"/>
</dbReference>
<dbReference type="SUPFAM" id="SSF51283">
    <property type="entry name" value="dUTPase-like"/>
    <property type="match status" value="1"/>
</dbReference>
<dbReference type="InterPro" id="IPR036157">
    <property type="entry name" value="dUTPase-like_sf"/>
</dbReference>
<protein>
    <recommendedName>
        <fullName evidence="1">dUTPase-like domain-containing protein</fullName>
    </recommendedName>
</protein>
<name>A0A6C0CTI4_9ZZZZ</name>
<evidence type="ECO:0000259" key="1">
    <source>
        <dbReference type="Pfam" id="PF00692"/>
    </source>
</evidence>
<dbReference type="InterPro" id="IPR029054">
    <property type="entry name" value="dUTPase-like"/>
</dbReference>
<sequence>MSILFVYTDNEDVREMLENQVKNRRPTDSGFDVPMIRESVGGVSLHTFSLRVKVAAMKHNVPMPCLLVPRSSISGTPFRLANSIGLIDSGYRGEVKAKVDVLSNGVVETGSRLFQICSHDFMPWDSVLIVDELPAANDDRGEGGFGSTG</sequence>
<reference evidence="2" key="1">
    <citation type="journal article" date="2020" name="Nature">
        <title>Giant virus diversity and host interactions through global metagenomics.</title>
        <authorList>
            <person name="Schulz F."/>
            <person name="Roux S."/>
            <person name="Paez-Espino D."/>
            <person name="Jungbluth S."/>
            <person name="Walsh D.A."/>
            <person name="Denef V.J."/>
            <person name="McMahon K.D."/>
            <person name="Konstantinidis K.T."/>
            <person name="Eloe-Fadrosh E.A."/>
            <person name="Kyrpides N.C."/>
            <person name="Woyke T."/>
        </authorList>
    </citation>
    <scope>NUCLEOTIDE SEQUENCE</scope>
    <source>
        <strain evidence="2">GVMAG-M-3300021963-12</strain>
    </source>
</reference>
<organism evidence="2">
    <name type="scientific">viral metagenome</name>
    <dbReference type="NCBI Taxonomy" id="1070528"/>
    <lineage>
        <taxon>unclassified sequences</taxon>
        <taxon>metagenomes</taxon>
        <taxon>organismal metagenomes</taxon>
    </lineage>
</organism>
<proteinExistence type="predicted"/>